<evidence type="ECO:0000313" key="2">
    <source>
        <dbReference type="EMBL" id="XAN17159.1"/>
    </source>
</evidence>
<dbReference type="EMBL" id="CP154792">
    <property type="protein sequence ID" value="XAN17159.1"/>
    <property type="molecule type" value="Genomic_DNA"/>
</dbReference>
<gene>
    <name evidence="2" type="ORF">AAIK43_03790</name>
</gene>
<keyword evidence="3" id="KW-1185">Reference proteome</keyword>
<reference evidence="2 3" key="1">
    <citation type="submission" date="2024-05" db="EMBL/GenBank/DDBJ databases">
        <title>Achromobacter denitrificans. BP1, complete genome.</title>
        <authorList>
            <person name="Zhang B."/>
        </authorList>
    </citation>
    <scope>NUCLEOTIDE SEQUENCE [LARGE SCALE GENOMIC DNA]</scope>
    <source>
        <strain evidence="2 3">BP1</strain>
    </source>
</reference>
<proteinExistence type="predicted"/>
<dbReference type="Proteomes" id="UP001446337">
    <property type="component" value="Chromosome"/>
</dbReference>
<name>A0ABZ3G9I6_ACHDE</name>
<accession>A0ABZ3G9I6</accession>
<sequence>MPNTDTTLIDRAESPLKAVAKRFEGCVPQSFKDFPRGARSLRAAEEHIPGDTTTPSAPGAVWIGSGDA</sequence>
<organism evidence="2 3">
    <name type="scientific">Achromobacter denitrificans</name>
    <name type="common">Alcaligenes denitrificans</name>
    <dbReference type="NCBI Taxonomy" id="32002"/>
    <lineage>
        <taxon>Bacteria</taxon>
        <taxon>Pseudomonadati</taxon>
        <taxon>Pseudomonadota</taxon>
        <taxon>Betaproteobacteria</taxon>
        <taxon>Burkholderiales</taxon>
        <taxon>Alcaligenaceae</taxon>
        <taxon>Achromobacter</taxon>
    </lineage>
</organism>
<feature type="region of interest" description="Disordered" evidence="1">
    <location>
        <begin position="45"/>
        <end position="68"/>
    </location>
</feature>
<dbReference type="RefSeq" id="WP_175179315.1">
    <property type="nucleotide sequence ID" value="NZ_CADIKP010000016.1"/>
</dbReference>
<evidence type="ECO:0000313" key="3">
    <source>
        <dbReference type="Proteomes" id="UP001446337"/>
    </source>
</evidence>
<evidence type="ECO:0000256" key="1">
    <source>
        <dbReference type="SAM" id="MobiDB-lite"/>
    </source>
</evidence>
<protein>
    <submittedName>
        <fullName evidence="2">Uncharacterized protein</fullName>
    </submittedName>
</protein>